<dbReference type="SUPFAM" id="SSF52540">
    <property type="entry name" value="P-loop containing nucleoside triphosphate hydrolases"/>
    <property type="match status" value="1"/>
</dbReference>
<evidence type="ECO:0000259" key="3">
    <source>
        <dbReference type="Pfam" id="PF20469"/>
    </source>
</evidence>
<feature type="domain" description="Endonuclease GajA/Old nuclease/RecF-like AAA" evidence="2">
    <location>
        <begin position="13"/>
        <end position="361"/>
    </location>
</feature>
<feature type="domain" description="OLD protein-like TOPRIM" evidence="3">
    <location>
        <begin position="413"/>
        <end position="476"/>
    </location>
</feature>
<proteinExistence type="predicted"/>
<dbReference type="Gene3D" id="3.40.1360.10">
    <property type="match status" value="1"/>
</dbReference>
<gene>
    <name evidence="4" type="ORF">Helico6505_1520</name>
</gene>
<dbReference type="AlphaFoldDB" id="A0A650EKN5"/>
<feature type="compositionally biased region" description="Basic and acidic residues" evidence="1">
    <location>
        <begin position="549"/>
        <end position="564"/>
    </location>
</feature>
<dbReference type="SUPFAM" id="SSF110455">
    <property type="entry name" value="Toprim domain"/>
    <property type="match status" value="1"/>
</dbReference>
<dbReference type="Pfam" id="PF20469">
    <property type="entry name" value="OLD-like_TOPRIM"/>
    <property type="match status" value="1"/>
</dbReference>
<organism evidence="4">
    <name type="scientific">uncultured Helicobacter sp</name>
    <dbReference type="NCBI Taxonomy" id="175537"/>
    <lineage>
        <taxon>Bacteria</taxon>
        <taxon>Pseudomonadati</taxon>
        <taxon>Campylobacterota</taxon>
        <taxon>Epsilonproteobacteria</taxon>
        <taxon>Campylobacterales</taxon>
        <taxon>Helicobacteraceae</taxon>
        <taxon>Helicobacter</taxon>
        <taxon>environmental samples</taxon>
    </lineage>
</organism>
<dbReference type="Gene3D" id="3.40.50.300">
    <property type="entry name" value="P-loop containing nucleotide triphosphate hydrolases"/>
    <property type="match status" value="1"/>
</dbReference>
<dbReference type="InterPro" id="IPR041685">
    <property type="entry name" value="AAA_GajA/Old/RecF-like"/>
</dbReference>
<dbReference type="InterPro" id="IPR027417">
    <property type="entry name" value="P-loop_NTPase"/>
</dbReference>
<dbReference type="InterPro" id="IPR034139">
    <property type="entry name" value="TOPRIM_OLD"/>
</dbReference>
<sequence>MEKFISNLEARANYKNIKAGFKWNNIPKFAVITGENGSGKTALLDQIKSLDSRNILLGERRYVPRDSIFSKHITSTIQYYNNITLENKHYNHQHLSITSLERVMDFVLSDNSYNEANTKLKERFNKTISIEEFIKGDLKNFSEEECHLIRSYKQKIDTHLSPYEKFLKRHSADTKDLLLMNKNEMKQWLNSLNDINLDSKPTIFDEQLLVNIFGYYFIKYTNHKKEFEKQYPQKRVYEISEELEKKIGEDPLIKINTILQQYYPKYEIEVTRDLSDKLCLICVNRWNKERISLDQLSLGEQIIISLVLWQYENTTLDSVILLLDEPDAHLNPKMAKMLIDILKNIVVKKFGCQVIMTTHSLSSVAYCEEEDLFFMEEGKIRKIQKKEIIEKLSDGVMTFNNAMSIIEQIQQSSKLILMVEGKTDKLHIENFYNLKNKKIPFKIIVCNGADNMKYFAIAFEQLKISQEKILFLCDYDKEGIKIYNQIKDKYNTIYTLDAGSLPKDDDKIRLKNYPIEMLYPLEILKKHNMITKISLNDFIKELSNDEQEQKSEEYKDKKDDKSKYQLDTSSGNTKKSNFATTIINHLDINKNFEEFKELIKRIEHFMLN</sequence>
<evidence type="ECO:0000256" key="1">
    <source>
        <dbReference type="SAM" id="MobiDB-lite"/>
    </source>
</evidence>
<dbReference type="PANTHER" id="PTHR43581">
    <property type="entry name" value="ATP/GTP PHOSPHATASE"/>
    <property type="match status" value="1"/>
</dbReference>
<dbReference type="Pfam" id="PF13175">
    <property type="entry name" value="AAA_15"/>
    <property type="match status" value="1"/>
</dbReference>
<reference evidence="4" key="1">
    <citation type="journal article" date="2020" name="J. ISSAAS">
        <title>Lactobacilli and other gastrointestinal microbiota of Peromyscus leucopus, reservoir host for agents of Lyme disease and other zoonoses in North America.</title>
        <authorList>
            <person name="Milovic A."/>
            <person name="Bassam K."/>
            <person name="Shao H."/>
            <person name="Chatzistamou I."/>
            <person name="Tufts D.M."/>
            <person name="Diuk-Wasser M."/>
            <person name="Barbour A.G."/>
        </authorList>
    </citation>
    <scope>NUCLEOTIDE SEQUENCE</scope>
    <source>
        <strain evidence="4">LL4</strain>
    </source>
</reference>
<dbReference type="InterPro" id="IPR051396">
    <property type="entry name" value="Bact_Antivir_Def_Nuclease"/>
</dbReference>
<dbReference type="GO" id="GO:0005524">
    <property type="term" value="F:ATP binding"/>
    <property type="evidence" value="ECO:0007669"/>
    <property type="project" value="InterPro"/>
</dbReference>
<evidence type="ECO:0000313" key="4">
    <source>
        <dbReference type="EMBL" id="QGT50320.1"/>
    </source>
</evidence>
<dbReference type="GO" id="GO:0016887">
    <property type="term" value="F:ATP hydrolysis activity"/>
    <property type="evidence" value="ECO:0007669"/>
    <property type="project" value="InterPro"/>
</dbReference>
<dbReference type="EMBL" id="MN577568">
    <property type="protein sequence ID" value="QGT50320.1"/>
    <property type="molecule type" value="Genomic_DNA"/>
</dbReference>
<dbReference type="PANTHER" id="PTHR43581:SF4">
    <property type="entry name" value="ATP_GTP PHOSPHATASE"/>
    <property type="match status" value="1"/>
</dbReference>
<accession>A0A650EKN5</accession>
<dbReference type="CDD" id="cd00267">
    <property type="entry name" value="ABC_ATPase"/>
    <property type="match status" value="1"/>
</dbReference>
<evidence type="ECO:0000259" key="2">
    <source>
        <dbReference type="Pfam" id="PF13175"/>
    </source>
</evidence>
<name>A0A650EKN5_9HELI</name>
<feature type="region of interest" description="Disordered" evidence="1">
    <location>
        <begin position="549"/>
        <end position="571"/>
    </location>
</feature>
<protein>
    <submittedName>
        <fullName evidence="4">Uncharacterized protein</fullName>
    </submittedName>
</protein>